<sequence>MHRWASFFFSVDASEVQDNQAKQVGAVFGAILGLAAALTGSTVAMYSQWFRMRGMQPIIRTEQVEVPIEVEVPVLKHVYVPVPVGDNITDEIDAILDAQP</sequence>
<evidence type="ECO:0000313" key="3">
    <source>
        <dbReference type="Proteomes" id="UP000220836"/>
    </source>
</evidence>
<feature type="transmembrane region" description="Helical" evidence="1">
    <location>
        <begin position="23"/>
        <end position="46"/>
    </location>
</feature>
<keyword evidence="3" id="KW-1185">Reference proteome</keyword>
<dbReference type="RefSeq" id="WP_097807127.1">
    <property type="nucleotide sequence ID" value="NZ_FXYH01000038.1"/>
</dbReference>
<proteinExistence type="predicted"/>
<dbReference type="AlphaFoldDB" id="A0A238L6A3"/>
<gene>
    <name evidence="2" type="ORF">PEV8663_04745</name>
</gene>
<evidence type="ECO:0000313" key="2">
    <source>
        <dbReference type="EMBL" id="SMX50643.1"/>
    </source>
</evidence>
<dbReference type="Proteomes" id="UP000220836">
    <property type="component" value="Unassembled WGS sequence"/>
</dbReference>
<evidence type="ECO:0000256" key="1">
    <source>
        <dbReference type="SAM" id="Phobius"/>
    </source>
</evidence>
<organism evidence="2 3">
    <name type="scientific">Pelagimonas varians</name>
    <dbReference type="NCBI Taxonomy" id="696760"/>
    <lineage>
        <taxon>Bacteria</taxon>
        <taxon>Pseudomonadati</taxon>
        <taxon>Pseudomonadota</taxon>
        <taxon>Alphaproteobacteria</taxon>
        <taxon>Rhodobacterales</taxon>
        <taxon>Roseobacteraceae</taxon>
        <taxon>Pelagimonas</taxon>
    </lineage>
</organism>
<keyword evidence="1" id="KW-0812">Transmembrane</keyword>
<keyword evidence="1" id="KW-0472">Membrane</keyword>
<accession>A0A238L6A3</accession>
<reference evidence="2 3" key="1">
    <citation type="submission" date="2017-05" db="EMBL/GenBank/DDBJ databases">
        <authorList>
            <person name="Song R."/>
            <person name="Chenine A.L."/>
            <person name="Ruprecht R.M."/>
        </authorList>
    </citation>
    <scope>NUCLEOTIDE SEQUENCE [LARGE SCALE GENOMIC DNA]</scope>
    <source>
        <strain evidence="2 3">CECT 8663</strain>
    </source>
</reference>
<dbReference type="EMBL" id="FXYH01000038">
    <property type="protein sequence ID" value="SMX50643.1"/>
    <property type="molecule type" value="Genomic_DNA"/>
</dbReference>
<name>A0A238L6A3_9RHOB</name>
<protein>
    <submittedName>
        <fullName evidence="2">Uncharacterized protein</fullName>
    </submittedName>
</protein>
<keyword evidence="1" id="KW-1133">Transmembrane helix</keyword>